<dbReference type="Gene3D" id="3.90.70.10">
    <property type="entry name" value="Cysteine proteinases"/>
    <property type="match status" value="1"/>
</dbReference>
<dbReference type="InterPro" id="IPR025661">
    <property type="entry name" value="Pept_asp_AS"/>
</dbReference>
<evidence type="ECO:0000259" key="5">
    <source>
        <dbReference type="SMART" id="SM00645"/>
    </source>
</evidence>
<organism evidence="6 7">
    <name type="scientific">Diatraea saccharalis</name>
    <name type="common">sugarcane borer</name>
    <dbReference type="NCBI Taxonomy" id="40085"/>
    <lineage>
        <taxon>Eukaryota</taxon>
        <taxon>Metazoa</taxon>
        <taxon>Ecdysozoa</taxon>
        <taxon>Arthropoda</taxon>
        <taxon>Hexapoda</taxon>
        <taxon>Insecta</taxon>
        <taxon>Pterygota</taxon>
        <taxon>Neoptera</taxon>
        <taxon>Endopterygota</taxon>
        <taxon>Lepidoptera</taxon>
        <taxon>Glossata</taxon>
        <taxon>Ditrysia</taxon>
        <taxon>Pyraloidea</taxon>
        <taxon>Crambidae</taxon>
        <taxon>Crambinae</taxon>
        <taxon>Diatraea</taxon>
    </lineage>
</organism>
<feature type="domain" description="SMB" evidence="4">
    <location>
        <begin position="35"/>
        <end position="82"/>
    </location>
</feature>
<name>A0A9P0C1Z9_9NEOP</name>
<keyword evidence="2" id="KW-1015">Disulfide bond</keyword>
<dbReference type="AlphaFoldDB" id="A0A9P0C1Z9"/>
<dbReference type="OrthoDB" id="3789175at2759"/>
<dbReference type="SMART" id="SM00645">
    <property type="entry name" value="Pept_C1"/>
    <property type="match status" value="1"/>
</dbReference>
<evidence type="ECO:0000313" key="6">
    <source>
        <dbReference type="EMBL" id="CAH0760072.1"/>
    </source>
</evidence>
<dbReference type="PRINTS" id="PR00705">
    <property type="entry name" value="PAPAIN"/>
</dbReference>
<protein>
    <recommendedName>
        <fullName evidence="8">Tubulointerstitial nephritis antigen-like</fullName>
    </recommendedName>
</protein>
<evidence type="ECO:0000259" key="4">
    <source>
        <dbReference type="SMART" id="SM00201"/>
    </source>
</evidence>
<gene>
    <name evidence="6" type="ORF">DIATSA_LOCUS10304</name>
</gene>
<dbReference type="PANTHER" id="PTHR12411">
    <property type="entry name" value="CYSTEINE PROTEASE FAMILY C1-RELATED"/>
    <property type="match status" value="1"/>
</dbReference>
<feature type="signal peptide" evidence="3">
    <location>
        <begin position="1"/>
        <end position="18"/>
    </location>
</feature>
<feature type="domain" description="Peptidase C1A papain C-terminal" evidence="5">
    <location>
        <begin position="192"/>
        <end position="424"/>
    </location>
</feature>
<evidence type="ECO:0000256" key="1">
    <source>
        <dbReference type="ARBA" id="ARBA00008455"/>
    </source>
</evidence>
<dbReference type="PROSITE" id="PS00640">
    <property type="entry name" value="THIOL_PROTEASE_ASN"/>
    <property type="match status" value="1"/>
</dbReference>
<dbReference type="PROSITE" id="PS00639">
    <property type="entry name" value="THIOL_PROTEASE_HIS"/>
    <property type="match status" value="1"/>
</dbReference>
<sequence>MANKLYLLLIAALSAVMAYRYPDLPPGPYCGQGGQSQCCSNRQDTCSHQILGTLCYCDQFCNRTLAHDDCCPDYEEVCLGVSPPPEYIGKSCEDKGKKYYPPEKIMKDCNTCKCEQKSPGVAEWVCEDDPCLMSSEVLENINRGGYRWRAANYSQFYGKKLKDSMIYKLGTLPLSPETKRMGPIRHNKDVTYPTNFDAREVWPGYISPIVDQGWCGSDWAVAIAGVMSDRFAIQSNGAENLQLSPQSLLSCNRRMQRGCDGGHIDVAWNFAKNQGIVDDECYPYEATASQCKLHRRASLIEDGCEPPASVPQRTSRYKVGPPGRLQKEIDIMYDIMQSGPVHAIMTVYQDFFHYRDGVYRRSGFGNNQLQGLHSVRVIGWGEERGEKYWLVANSWGDWWGENGYFKIARGDNESGIESFVVTILCDVTESYRKK</sequence>
<keyword evidence="3" id="KW-0732">Signal</keyword>
<dbReference type="GO" id="GO:0008234">
    <property type="term" value="F:cysteine-type peptidase activity"/>
    <property type="evidence" value="ECO:0007669"/>
    <property type="project" value="InterPro"/>
</dbReference>
<keyword evidence="7" id="KW-1185">Reference proteome</keyword>
<dbReference type="InterPro" id="IPR038765">
    <property type="entry name" value="Papain-like_cys_pep_sf"/>
</dbReference>
<evidence type="ECO:0008006" key="8">
    <source>
        <dbReference type="Google" id="ProtNLM"/>
    </source>
</evidence>
<dbReference type="EMBL" id="OU893336">
    <property type="protein sequence ID" value="CAH0760072.1"/>
    <property type="molecule type" value="Genomic_DNA"/>
</dbReference>
<evidence type="ECO:0000256" key="3">
    <source>
        <dbReference type="SAM" id="SignalP"/>
    </source>
</evidence>
<feature type="chain" id="PRO_5040231831" description="Tubulointerstitial nephritis antigen-like" evidence="3">
    <location>
        <begin position="19"/>
        <end position="434"/>
    </location>
</feature>
<reference evidence="6" key="1">
    <citation type="submission" date="2021-12" db="EMBL/GenBank/DDBJ databases">
        <authorList>
            <person name="King R."/>
        </authorList>
    </citation>
    <scope>NUCLEOTIDE SEQUENCE</scope>
</reference>
<dbReference type="InterPro" id="IPR025660">
    <property type="entry name" value="Pept_his_AS"/>
</dbReference>
<evidence type="ECO:0000313" key="7">
    <source>
        <dbReference type="Proteomes" id="UP001153714"/>
    </source>
</evidence>
<accession>A0A9P0C1Z9</accession>
<evidence type="ECO:0000256" key="2">
    <source>
        <dbReference type="ARBA" id="ARBA00023157"/>
    </source>
</evidence>
<dbReference type="InterPro" id="IPR013128">
    <property type="entry name" value="Peptidase_C1A"/>
</dbReference>
<dbReference type="Pfam" id="PF00112">
    <property type="entry name" value="Peptidase_C1"/>
    <property type="match status" value="1"/>
</dbReference>
<dbReference type="InterPro" id="IPR000668">
    <property type="entry name" value="Peptidase_C1A_C"/>
</dbReference>
<comment type="similarity">
    <text evidence="1">Belongs to the peptidase C1 family.</text>
</comment>
<dbReference type="CDD" id="cd02620">
    <property type="entry name" value="Peptidase_C1A_CathepsinB"/>
    <property type="match status" value="1"/>
</dbReference>
<reference evidence="6" key="2">
    <citation type="submission" date="2022-10" db="EMBL/GenBank/DDBJ databases">
        <authorList>
            <consortium name="ENA_rothamsted_submissions"/>
            <consortium name="culmorum"/>
            <person name="King R."/>
        </authorList>
    </citation>
    <scope>NUCLEOTIDE SEQUENCE</scope>
</reference>
<dbReference type="GO" id="GO:0006508">
    <property type="term" value="P:proteolysis"/>
    <property type="evidence" value="ECO:0007669"/>
    <property type="project" value="InterPro"/>
</dbReference>
<dbReference type="SMART" id="SM00201">
    <property type="entry name" value="SO"/>
    <property type="match status" value="1"/>
</dbReference>
<dbReference type="InterPro" id="IPR001212">
    <property type="entry name" value="Somatomedin_B_dom"/>
</dbReference>
<dbReference type="Proteomes" id="UP001153714">
    <property type="component" value="Chromosome 5"/>
</dbReference>
<dbReference type="SUPFAM" id="SSF54001">
    <property type="entry name" value="Cysteine proteinases"/>
    <property type="match status" value="1"/>
</dbReference>
<proteinExistence type="inferred from homology"/>